<dbReference type="AlphaFoldDB" id="A0AAD7DPR8"/>
<reference evidence="1" key="1">
    <citation type="submission" date="2023-03" db="EMBL/GenBank/DDBJ databases">
        <title>Massive genome expansion in bonnet fungi (Mycena s.s.) driven by repeated elements and novel gene families across ecological guilds.</title>
        <authorList>
            <consortium name="Lawrence Berkeley National Laboratory"/>
            <person name="Harder C.B."/>
            <person name="Miyauchi S."/>
            <person name="Viragh M."/>
            <person name="Kuo A."/>
            <person name="Thoen E."/>
            <person name="Andreopoulos B."/>
            <person name="Lu D."/>
            <person name="Skrede I."/>
            <person name="Drula E."/>
            <person name="Henrissat B."/>
            <person name="Morin E."/>
            <person name="Kohler A."/>
            <person name="Barry K."/>
            <person name="LaButti K."/>
            <person name="Morin E."/>
            <person name="Salamov A."/>
            <person name="Lipzen A."/>
            <person name="Mereny Z."/>
            <person name="Hegedus B."/>
            <person name="Baldrian P."/>
            <person name="Stursova M."/>
            <person name="Weitz H."/>
            <person name="Taylor A."/>
            <person name="Grigoriev I.V."/>
            <person name="Nagy L.G."/>
            <person name="Martin F."/>
            <person name="Kauserud H."/>
        </authorList>
    </citation>
    <scope>NUCLEOTIDE SEQUENCE</scope>
    <source>
        <strain evidence="1">CBHHK067</strain>
    </source>
</reference>
<evidence type="ECO:0000313" key="1">
    <source>
        <dbReference type="EMBL" id="KAJ7696247.1"/>
    </source>
</evidence>
<accession>A0AAD7DPR8</accession>
<proteinExistence type="predicted"/>
<dbReference type="EMBL" id="JARKIE010000035">
    <property type="protein sequence ID" value="KAJ7696247.1"/>
    <property type="molecule type" value="Genomic_DNA"/>
</dbReference>
<dbReference type="Proteomes" id="UP001221757">
    <property type="component" value="Unassembled WGS sequence"/>
</dbReference>
<comment type="caution">
    <text evidence="1">The sequence shown here is derived from an EMBL/GenBank/DDBJ whole genome shotgun (WGS) entry which is preliminary data.</text>
</comment>
<name>A0AAD7DPR8_MYCRO</name>
<sequence>MPSLRSGRSADSACFKTTNPSLFRRPQVGYYTAGGKDHVGNSICGKTYQKADEGRKEYNTINPPARLSEPQIARDASFARQPHIKAGEVCGESGGDGGGPRQTNVRNCASSLVDIGASGGPEGIAKGAWNSAAREQERRASGSKVPAMTQYAIVVMWSKRTGSGRSYLLWQTTPDRH</sequence>
<protein>
    <submittedName>
        <fullName evidence="1">Uncharacterized protein</fullName>
    </submittedName>
</protein>
<evidence type="ECO:0000313" key="2">
    <source>
        <dbReference type="Proteomes" id="UP001221757"/>
    </source>
</evidence>
<keyword evidence="2" id="KW-1185">Reference proteome</keyword>
<organism evidence="1 2">
    <name type="scientific">Mycena rosella</name>
    <name type="common">Pink bonnet</name>
    <name type="synonym">Agaricus rosellus</name>
    <dbReference type="NCBI Taxonomy" id="1033263"/>
    <lineage>
        <taxon>Eukaryota</taxon>
        <taxon>Fungi</taxon>
        <taxon>Dikarya</taxon>
        <taxon>Basidiomycota</taxon>
        <taxon>Agaricomycotina</taxon>
        <taxon>Agaricomycetes</taxon>
        <taxon>Agaricomycetidae</taxon>
        <taxon>Agaricales</taxon>
        <taxon>Marasmiineae</taxon>
        <taxon>Mycenaceae</taxon>
        <taxon>Mycena</taxon>
    </lineage>
</organism>
<gene>
    <name evidence="1" type="ORF">B0H17DRAFT_1269373</name>
</gene>